<evidence type="ECO:0000256" key="1">
    <source>
        <dbReference type="SAM" id="MobiDB-lite"/>
    </source>
</evidence>
<feature type="transmembrane region" description="Helical" evidence="2">
    <location>
        <begin position="175"/>
        <end position="198"/>
    </location>
</feature>
<reference evidence="3 4" key="1">
    <citation type="submission" date="2018-05" db="EMBL/GenBank/DDBJ databases">
        <title>Genomic Encyclopedia of Type Strains, Phase IV (KMG-IV): sequencing the most valuable type-strain genomes for metagenomic binning, comparative biology and taxonomic classification.</title>
        <authorList>
            <person name="Goeker M."/>
        </authorList>
    </citation>
    <scope>NUCLEOTIDE SEQUENCE [LARGE SCALE GENOMIC DNA]</scope>
    <source>
        <strain evidence="3 4">DSM 44717</strain>
    </source>
</reference>
<accession>A0A317NEY6</accession>
<keyword evidence="2" id="KW-1133">Transmembrane helix</keyword>
<sequence length="201" mass="21276">MDNEPERRVELGKDRPQDAPPAQPTQKMWTDDLPPRELPPVEPPPVEPPPAPPVTPPPGPARAEAPWAGLERPAPPVELPPYPPPPPVYQPVYPVPGPVSYGAPRYPAQVPPPGPQPRYGYADNTPIMSILSFCCVAASIFGGAMMCGLPILLTAPTGIVLGVVAHHKGEQMGKWAAIANAVVAALAVLLVVLFIAAFNIE</sequence>
<evidence type="ECO:0008006" key="5">
    <source>
        <dbReference type="Google" id="ProtNLM"/>
    </source>
</evidence>
<keyword evidence="2" id="KW-0472">Membrane</keyword>
<proteinExistence type="predicted"/>
<organism evidence="3 4">
    <name type="scientific">Nocardia neocaledoniensis</name>
    <dbReference type="NCBI Taxonomy" id="236511"/>
    <lineage>
        <taxon>Bacteria</taxon>
        <taxon>Bacillati</taxon>
        <taxon>Actinomycetota</taxon>
        <taxon>Actinomycetes</taxon>
        <taxon>Mycobacteriales</taxon>
        <taxon>Nocardiaceae</taxon>
        <taxon>Nocardia</taxon>
    </lineage>
</organism>
<evidence type="ECO:0000313" key="4">
    <source>
        <dbReference type="Proteomes" id="UP000246410"/>
    </source>
</evidence>
<evidence type="ECO:0000256" key="2">
    <source>
        <dbReference type="SAM" id="Phobius"/>
    </source>
</evidence>
<dbReference type="AlphaFoldDB" id="A0A317NEY6"/>
<keyword evidence="2" id="KW-0812">Transmembrane</keyword>
<feature type="compositionally biased region" description="Pro residues" evidence="1">
    <location>
        <begin position="36"/>
        <end position="60"/>
    </location>
</feature>
<feature type="transmembrane region" description="Helical" evidence="2">
    <location>
        <begin position="130"/>
        <end position="155"/>
    </location>
</feature>
<comment type="caution">
    <text evidence="3">The sequence shown here is derived from an EMBL/GenBank/DDBJ whole genome shotgun (WGS) entry which is preliminary data.</text>
</comment>
<dbReference type="EMBL" id="QGTL01000009">
    <property type="protein sequence ID" value="PWV72268.1"/>
    <property type="molecule type" value="Genomic_DNA"/>
</dbReference>
<dbReference type="RefSeq" id="WP_110039787.1">
    <property type="nucleotide sequence ID" value="NZ_QGTL01000009.1"/>
</dbReference>
<name>A0A317NEY6_9NOCA</name>
<gene>
    <name evidence="3" type="ORF">DFR69_109184</name>
</gene>
<keyword evidence="4" id="KW-1185">Reference proteome</keyword>
<feature type="region of interest" description="Disordered" evidence="1">
    <location>
        <begin position="1"/>
        <end position="72"/>
    </location>
</feature>
<feature type="compositionally biased region" description="Basic and acidic residues" evidence="1">
    <location>
        <begin position="1"/>
        <end position="17"/>
    </location>
</feature>
<protein>
    <recommendedName>
        <fullName evidence="5">DUF4190 domain-containing protein</fullName>
    </recommendedName>
</protein>
<evidence type="ECO:0000313" key="3">
    <source>
        <dbReference type="EMBL" id="PWV72268.1"/>
    </source>
</evidence>
<dbReference type="Proteomes" id="UP000246410">
    <property type="component" value="Unassembled WGS sequence"/>
</dbReference>